<feature type="binding site" evidence="14">
    <location>
        <position position="456"/>
    </location>
    <ligand>
        <name>Zn(2+)</name>
        <dbReference type="ChEBI" id="CHEBI:29105"/>
    </ligand>
</feature>
<dbReference type="InterPro" id="IPR033136">
    <property type="entry name" value="DNA_ligase_CS"/>
</dbReference>
<feature type="binding site" evidence="14">
    <location>
        <begin position="53"/>
        <end position="57"/>
    </location>
    <ligand>
        <name>NAD(+)</name>
        <dbReference type="ChEBI" id="CHEBI:57540"/>
    </ligand>
</feature>
<evidence type="ECO:0000256" key="6">
    <source>
        <dbReference type="ARBA" id="ARBA00022723"/>
    </source>
</evidence>
<dbReference type="SUPFAM" id="SSF50249">
    <property type="entry name" value="Nucleic acid-binding proteins"/>
    <property type="match status" value="1"/>
</dbReference>
<dbReference type="FunFam" id="3.30.470.30:FF:000001">
    <property type="entry name" value="DNA ligase"/>
    <property type="match status" value="1"/>
</dbReference>
<dbReference type="InterPro" id="IPR036420">
    <property type="entry name" value="BRCT_dom_sf"/>
</dbReference>
<evidence type="ECO:0000256" key="13">
    <source>
        <dbReference type="ARBA" id="ARBA00060881"/>
    </source>
</evidence>
<keyword evidence="8 14" id="KW-0862">Zinc</keyword>
<evidence type="ECO:0000256" key="11">
    <source>
        <dbReference type="ARBA" id="ARBA00023204"/>
    </source>
</evidence>
<comment type="function">
    <text evidence="1 14">DNA ligase that catalyzes the formation of phosphodiester linkages between 5'-phosphoryl and 3'-hydroxyl groups in double-stranded DNA using NAD as a coenzyme and as the energy source for the reaction. It is essential for DNA replication and repair of damaged DNA.</text>
</comment>
<comment type="catalytic activity">
    <reaction evidence="12 14 15">
        <text>NAD(+) + (deoxyribonucleotide)n-3'-hydroxyl + 5'-phospho-(deoxyribonucleotide)m = (deoxyribonucleotide)n+m + AMP + beta-nicotinamide D-nucleotide.</text>
        <dbReference type="EC" id="6.5.1.2"/>
    </reaction>
</comment>
<dbReference type="InterPro" id="IPR004149">
    <property type="entry name" value="Znf_DNAligase_C4"/>
</dbReference>
<dbReference type="EMBL" id="CP146203">
    <property type="protein sequence ID" value="XBH22119.1"/>
    <property type="molecule type" value="Genomic_DNA"/>
</dbReference>
<dbReference type="PANTHER" id="PTHR23389">
    <property type="entry name" value="CHROMOSOME TRANSMISSION FIDELITY FACTOR 18"/>
    <property type="match status" value="1"/>
</dbReference>
<keyword evidence="7 14" id="KW-0227">DNA damage</keyword>
<dbReference type="NCBIfam" id="TIGR00575">
    <property type="entry name" value="dnlj"/>
    <property type="match status" value="1"/>
</dbReference>
<comment type="similarity">
    <text evidence="13 14">Belongs to the NAD-dependent DNA ligase family. LigA subfamily.</text>
</comment>
<dbReference type="GO" id="GO:0005829">
    <property type="term" value="C:cytosol"/>
    <property type="evidence" value="ECO:0007669"/>
    <property type="project" value="TreeGrafter"/>
</dbReference>
<dbReference type="SUPFAM" id="SSF56091">
    <property type="entry name" value="DNA ligase/mRNA capping enzyme, catalytic domain"/>
    <property type="match status" value="1"/>
</dbReference>
<dbReference type="InterPro" id="IPR018239">
    <property type="entry name" value="DNA_ligase_AS"/>
</dbReference>
<gene>
    <name evidence="14 17" type="primary">ligA</name>
    <name evidence="17" type="ORF">V5R04_02495</name>
</gene>
<dbReference type="GO" id="GO:0006260">
    <property type="term" value="P:DNA replication"/>
    <property type="evidence" value="ECO:0007669"/>
    <property type="project" value="UniProtKB-KW"/>
</dbReference>
<dbReference type="SMART" id="SM00278">
    <property type="entry name" value="HhH1"/>
    <property type="match status" value="2"/>
</dbReference>
<feature type="domain" description="BRCT" evidence="16">
    <location>
        <begin position="682"/>
        <end position="752"/>
    </location>
</feature>
<feature type="binding site" evidence="14">
    <location>
        <position position="343"/>
    </location>
    <ligand>
        <name>NAD(+)</name>
        <dbReference type="ChEBI" id="CHEBI:57540"/>
    </ligand>
</feature>
<evidence type="ECO:0000256" key="1">
    <source>
        <dbReference type="ARBA" id="ARBA00004067"/>
    </source>
</evidence>
<keyword evidence="10 14" id="KW-0520">NAD</keyword>
<evidence type="ECO:0000256" key="2">
    <source>
        <dbReference type="ARBA" id="ARBA00012722"/>
    </source>
</evidence>
<dbReference type="PROSITE" id="PS01055">
    <property type="entry name" value="DNA_LIGASE_N1"/>
    <property type="match status" value="1"/>
</dbReference>
<dbReference type="Gene3D" id="3.40.50.10190">
    <property type="entry name" value="BRCT domain"/>
    <property type="match status" value="1"/>
</dbReference>
<dbReference type="SMART" id="SM00292">
    <property type="entry name" value="BRCT"/>
    <property type="match status" value="1"/>
</dbReference>
<dbReference type="InterPro" id="IPR003583">
    <property type="entry name" value="Hlx-hairpin-Hlx_DNA-bd_motif"/>
</dbReference>
<keyword evidence="4 14" id="KW-0436">Ligase</keyword>
<keyword evidence="6 14" id="KW-0479">Metal-binding</keyword>
<protein>
    <recommendedName>
        <fullName evidence="3 14">DNA ligase</fullName>
        <ecNumber evidence="2 14">6.5.1.2</ecNumber>
    </recommendedName>
    <alternativeName>
        <fullName evidence="14">Polydeoxyribonucleotide synthase [NAD(+)]</fullName>
    </alternativeName>
</protein>
<dbReference type="Pfam" id="PF03119">
    <property type="entry name" value="DNA_ligase_ZBD"/>
    <property type="match status" value="1"/>
</dbReference>
<feature type="binding site" evidence="14">
    <location>
        <position position="319"/>
    </location>
    <ligand>
        <name>NAD(+)</name>
        <dbReference type="ChEBI" id="CHEBI:57540"/>
    </ligand>
</feature>
<feature type="binding site" evidence="14">
    <location>
        <position position="198"/>
    </location>
    <ligand>
        <name>NAD(+)</name>
        <dbReference type="ChEBI" id="CHEBI:57540"/>
    </ligand>
</feature>
<dbReference type="InterPro" id="IPR012340">
    <property type="entry name" value="NA-bd_OB-fold"/>
</dbReference>
<dbReference type="Gene3D" id="6.20.10.30">
    <property type="match status" value="1"/>
</dbReference>
<dbReference type="FunFam" id="2.40.50.140:FF:000012">
    <property type="entry name" value="DNA ligase"/>
    <property type="match status" value="1"/>
</dbReference>
<dbReference type="PROSITE" id="PS50172">
    <property type="entry name" value="BRCT"/>
    <property type="match status" value="1"/>
</dbReference>
<name>A0AAU7DXN4_9MICO</name>
<dbReference type="InterPro" id="IPR013839">
    <property type="entry name" value="DNAligase_adenylation"/>
</dbReference>
<evidence type="ECO:0000256" key="15">
    <source>
        <dbReference type="RuleBase" id="RU000618"/>
    </source>
</evidence>
<dbReference type="CDD" id="cd00114">
    <property type="entry name" value="LIGANc"/>
    <property type="match status" value="1"/>
</dbReference>
<comment type="cofactor">
    <cofactor evidence="14">
        <name>Mg(2+)</name>
        <dbReference type="ChEBI" id="CHEBI:18420"/>
    </cofactor>
    <cofactor evidence="14">
        <name>Mn(2+)</name>
        <dbReference type="ChEBI" id="CHEBI:29035"/>
    </cofactor>
</comment>
<evidence type="ECO:0000256" key="7">
    <source>
        <dbReference type="ARBA" id="ARBA00022763"/>
    </source>
</evidence>
<dbReference type="InterPro" id="IPR041663">
    <property type="entry name" value="DisA/LigA_HHH"/>
</dbReference>
<dbReference type="PROSITE" id="PS01056">
    <property type="entry name" value="DNA_LIGASE_N2"/>
    <property type="match status" value="1"/>
</dbReference>
<dbReference type="PANTHER" id="PTHR23389:SF9">
    <property type="entry name" value="DNA LIGASE"/>
    <property type="match status" value="1"/>
</dbReference>
<dbReference type="InterPro" id="IPR001357">
    <property type="entry name" value="BRCT_dom"/>
</dbReference>
<dbReference type="GO" id="GO:0046872">
    <property type="term" value="F:metal ion binding"/>
    <property type="evidence" value="ECO:0007669"/>
    <property type="project" value="UniProtKB-KW"/>
</dbReference>
<evidence type="ECO:0000256" key="14">
    <source>
        <dbReference type="HAMAP-Rule" id="MF_01588"/>
    </source>
</evidence>
<evidence type="ECO:0000256" key="10">
    <source>
        <dbReference type="ARBA" id="ARBA00023027"/>
    </source>
</evidence>
<dbReference type="InterPro" id="IPR004150">
    <property type="entry name" value="NAD_DNA_ligase_OB"/>
</dbReference>
<evidence type="ECO:0000313" key="17">
    <source>
        <dbReference type="EMBL" id="XBH22119.1"/>
    </source>
</evidence>
<dbReference type="Gene3D" id="1.10.287.610">
    <property type="entry name" value="Helix hairpin bin"/>
    <property type="match status" value="1"/>
</dbReference>
<evidence type="ECO:0000256" key="3">
    <source>
        <dbReference type="ARBA" id="ARBA00013308"/>
    </source>
</evidence>
<feature type="active site" description="N6-AMP-lysine intermediate" evidence="14">
    <location>
        <position position="138"/>
    </location>
</feature>
<dbReference type="Gene3D" id="3.30.470.30">
    <property type="entry name" value="DNA ligase/mRNA capping enzyme"/>
    <property type="match status" value="1"/>
</dbReference>
<dbReference type="InterPro" id="IPR010994">
    <property type="entry name" value="RuvA_2-like"/>
</dbReference>
<dbReference type="InterPro" id="IPR001679">
    <property type="entry name" value="DNA_ligase"/>
</dbReference>
<evidence type="ECO:0000256" key="9">
    <source>
        <dbReference type="ARBA" id="ARBA00022842"/>
    </source>
</evidence>
<dbReference type="GO" id="GO:0003677">
    <property type="term" value="F:DNA binding"/>
    <property type="evidence" value="ECO:0007669"/>
    <property type="project" value="InterPro"/>
</dbReference>
<dbReference type="Gene3D" id="2.40.50.140">
    <property type="entry name" value="Nucleic acid-binding proteins"/>
    <property type="match status" value="1"/>
</dbReference>
<keyword evidence="14" id="KW-0464">Manganese</keyword>
<evidence type="ECO:0000256" key="4">
    <source>
        <dbReference type="ARBA" id="ARBA00022598"/>
    </source>
</evidence>
<dbReference type="Pfam" id="PF00533">
    <property type="entry name" value="BRCT"/>
    <property type="match status" value="1"/>
</dbReference>
<dbReference type="Pfam" id="PF03120">
    <property type="entry name" value="OB_DNA_ligase"/>
    <property type="match status" value="1"/>
</dbReference>
<evidence type="ECO:0000256" key="8">
    <source>
        <dbReference type="ARBA" id="ARBA00022833"/>
    </source>
</evidence>
<keyword evidence="5 14" id="KW-0235">DNA replication</keyword>
<dbReference type="FunFam" id="3.40.50.10190:FF:000054">
    <property type="entry name" value="DNA ligase"/>
    <property type="match status" value="1"/>
</dbReference>
<accession>A0AAU7DXN4</accession>
<dbReference type="PIRSF" id="PIRSF001604">
    <property type="entry name" value="LigA"/>
    <property type="match status" value="1"/>
</dbReference>
<feature type="binding site" evidence="14">
    <location>
        <position position="136"/>
    </location>
    <ligand>
        <name>NAD(+)</name>
        <dbReference type="ChEBI" id="CHEBI:57540"/>
    </ligand>
</feature>
<keyword evidence="9 14" id="KW-0460">Magnesium</keyword>
<reference evidence="17" key="1">
    <citation type="submission" date="2024-02" db="EMBL/GenBank/DDBJ databases">
        <title>Tomenella chthoni gen. nov. sp. nov., a member of the family Jonesiaceae isolated from bat guano.</title>
        <authorList>
            <person name="Miller S.L."/>
            <person name="King J."/>
            <person name="Sankaranarayanan K."/>
            <person name="Lawson P.A."/>
        </authorList>
    </citation>
    <scope>NUCLEOTIDE SEQUENCE</scope>
    <source>
        <strain evidence="17">BS-20</strain>
    </source>
</reference>
<dbReference type="HAMAP" id="MF_01588">
    <property type="entry name" value="DNA_ligase_A"/>
    <property type="match status" value="1"/>
</dbReference>
<dbReference type="SUPFAM" id="SSF52113">
    <property type="entry name" value="BRCT domain"/>
    <property type="match status" value="1"/>
</dbReference>
<organism evidence="17">
    <name type="scientific">Jonesiaceae bacterium BS-20</name>
    <dbReference type="NCBI Taxonomy" id="3120821"/>
    <lineage>
        <taxon>Bacteria</taxon>
        <taxon>Bacillati</taxon>
        <taxon>Actinomycetota</taxon>
        <taxon>Actinomycetes</taxon>
        <taxon>Micrococcales</taxon>
        <taxon>Jonesiaceae</taxon>
    </lineage>
</organism>
<feature type="binding site" evidence="14">
    <location>
        <position position="437"/>
    </location>
    <ligand>
        <name>Zn(2+)</name>
        <dbReference type="ChEBI" id="CHEBI:29105"/>
    </ligand>
</feature>
<evidence type="ECO:0000256" key="12">
    <source>
        <dbReference type="ARBA" id="ARBA00034005"/>
    </source>
</evidence>
<feature type="binding site" evidence="14">
    <location>
        <position position="440"/>
    </location>
    <ligand>
        <name>Zn(2+)</name>
        <dbReference type="ChEBI" id="CHEBI:29105"/>
    </ligand>
</feature>
<feature type="binding site" evidence="14">
    <location>
        <position position="462"/>
    </location>
    <ligand>
        <name>Zn(2+)</name>
        <dbReference type="ChEBI" id="CHEBI:29105"/>
    </ligand>
</feature>
<dbReference type="Gene3D" id="1.10.150.20">
    <property type="entry name" value="5' to 3' exonuclease, C-terminal subdomain"/>
    <property type="match status" value="2"/>
</dbReference>
<evidence type="ECO:0000256" key="5">
    <source>
        <dbReference type="ARBA" id="ARBA00022705"/>
    </source>
</evidence>
<dbReference type="SUPFAM" id="SSF47781">
    <property type="entry name" value="RuvA domain 2-like"/>
    <property type="match status" value="1"/>
</dbReference>
<proteinExistence type="inferred from homology"/>
<feature type="binding site" evidence="14">
    <location>
        <begin position="105"/>
        <end position="106"/>
    </location>
    <ligand>
        <name>NAD(+)</name>
        <dbReference type="ChEBI" id="CHEBI:57540"/>
    </ligand>
</feature>
<evidence type="ECO:0000259" key="16">
    <source>
        <dbReference type="PROSITE" id="PS50172"/>
    </source>
</evidence>
<dbReference type="Pfam" id="PF12826">
    <property type="entry name" value="HHH_2"/>
    <property type="match status" value="1"/>
</dbReference>
<dbReference type="AlphaFoldDB" id="A0AAU7DXN4"/>
<dbReference type="EC" id="6.5.1.2" evidence="2 14"/>
<dbReference type="InterPro" id="IPR013840">
    <property type="entry name" value="DNAligase_N"/>
</dbReference>
<dbReference type="NCBIfam" id="NF005932">
    <property type="entry name" value="PRK07956.1"/>
    <property type="match status" value="1"/>
</dbReference>
<dbReference type="GO" id="GO:0003911">
    <property type="term" value="F:DNA ligase (NAD+) activity"/>
    <property type="evidence" value="ECO:0007669"/>
    <property type="project" value="UniProtKB-UniRule"/>
</dbReference>
<keyword evidence="11 14" id="KW-0234">DNA repair</keyword>
<dbReference type="CDD" id="cd17748">
    <property type="entry name" value="BRCT_DNA_ligase_like"/>
    <property type="match status" value="1"/>
</dbReference>
<dbReference type="SMART" id="SM00532">
    <property type="entry name" value="LIGANc"/>
    <property type="match status" value="1"/>
</dbReference>
<feature type="binding site" evidence="14">
    <location>
        <position position="159"/>
    </location>
    <ligand>
        <name>NAD(+)</name>
        <dbReference type="ChEBI" id="CHEBI:57540"/>
    </ligand>
</feature>
<dbReference type="GO" id="GO:0006281">
    <property type="term" value="P:DNA repair"/>
    <property type="evidence" value="ECO:0007669"/>
    <property type="project" value="UniProtKB-KW"/>
</dbReference>
<sequence>MTNQPEQSSLFPADTDAPVSGAQSLLDAWAALARAVEQFQYQYYMEGASSIPDANFDRLFTDLQELEAEMTEQGVPVPANSPTQRVGGTFSTEFNSVNHVQQMLSLENAFSVEEVAEWADRVHKDLGDSSVSYLCEVKIDGLAISLVYERGYLTRAITRGDGTTGEDVTLNVRTISTIPMQLAGDPATHPELIEIRGEVFMLVDQFGALNEAQRAAGKKEFANPRNAAAGSLRQKDPRITASRPLRMYAHGIGALVWGPGHDQHLSRQSDAYDLFKTWGVPVSEHNRVVQGLDQVRELIDYYEEHRHDIEHELDGFVVKVDEIAAQRQLGATSRVPRWAIAFKYPPEEVTTKLLDIAVNVGRTGRVTPYGVMEPVLVAGSTVEFATLHNFFEVNRKDVRPGDTIILRKAGDVIPEILGAVEALRPEGLPKWEAPTVCPSCGTPIGPIKEGDQDFRCPNQQSCPSQLRERIHHIGSRGAFDIDALGWEAAVALADPEHNRPEDVTTERQTPVLQTEADLFKLADPDSDLSKSLEHVRVWREQKVRDKEAKVWVFTGEYKLEPYFWTKSAPHKPNATTIKLHETLEVAKSQPLWRVIVALSIRHVGPTAARALAAHFGSIDKIAAASVEELASVDGVGGIIAESVKEWLGNDDGTRVPESDWRLNIIEQWRSAGVTMEDVPDEETEQTLAGLTIVVTGGLEDFSRDGAKEAILSRGGKASGSVSKKTDFVVVGENAGSKETKARELGLTILDEDGFKALIAGGPHALQV</sequence>
<dbReference type="Pfam" id="PF01653">
    <property type="entry name" value="DNA_ligase_aden"/>
    <property type="match status" value="1"/>
</dbReference>